<reference evidence="1" key="1">
    <citation type="journal article" date="2014" name="Int. J. Syst. Evol. Microbiol.">
        <title>Complete genome of a new Firmicutes species belonging to the dominant human colonic microbiota ('Ruminococcus bicirculans') reveals two chromosomes and a selective capacity to utilize plant glucans.</title>
        <authorList>
            <consortium name="NISC Comparative Sequencing Program"/>
            <person name="Wegmann U."/>
            <person name="Louis P."/>
            <person name="Goesmann A."/>
            <person name="Henrissat B."/>
            <person name="Duncan S.H."/>
            <person name="Flint H.J."/>
        </authorList>
    </citation>
    <scope>NUCLEOTIDE SEQUENCE</scope>
    <source>
        <strain evidence="1">NBRC 103408</strain>
    </source>
</reference>
<comment type="caution">
    <text evidence="1">The sequence shown here is derived from an EMBL/GenBank/DDBJ whole genome shotgun (WGS) entry which is preliminary data.</text>
</comment>
<accession>A0ABQ5TZD7</accession>
<dbReference type="Proteomes" id="UP001161409">
    <property type="component" value="Unassembled WGS sequence"/>
</dbReference>
<evidence type="ECO:0000313" key="2">
    <source>
        <dbReference type="Proteomes" id="UP001161409"/>
    </source>
</evidence>
<dbReference type="EMBL" id="BSNF01000001">
    <property type="protein sequence ID" value="GLQ05235.1"/>
    <property type="molecule type" value="Genomic_DNA"/>
</dbReference>
<organism evidence="1 2">
    <name type="scientific">Sneathiella chinensis</name>
    <dbReference type="NCBI Taxonomy" id="349750"/>
    <lineage>
        <taxon>Bacteria</taxon>
        <taxon>Pseudomonadati</taxon>
        <taxon>Pseudomonadota</taxon>
        <taxon>Alphaproteobacteria</taxon>
        <taxon>Sneathiellales</taxon>
        <taxon>Sneathiellaceae</taxon>
        <taxon>Sneathiella</taxon>
    </lineage>
</organism>
<name>A0ABQ5TZD7_9PROT</name>
<sequence length="262" mass="30098">MNYWTALEEELNRWEEEGRVATFWWRDDDLNEPTEALDRLLSLRSHFGIPLTLAVIPDRVDPVLADLVDGCHVVQHGVFHRNFAEEGEKKSEFPPSRDDEEVLEDILQGQARLKDVFEEDFLPVFVPPWNRIDDAYLAGLTQHGFVGLSRYKSRRFPLPVPGLAEVNTHVDPIFWKGDRGAVPEQDVLRLVTEHLMARRQGLADPWEPTGLLTHHLVHNEDVWTLCFKLLDFLNARRAVRWLTLPGAMALIDDFPGVLPDKG</sequence>
<dbReference type="CDD" id="cd10928">
    <property type="entry name" value="CE4_u4"/>
    <property type="match status" value="1"/>
</dbReference>
<reference evidence="1" key="2">
    <citation type="submission" date="2023-01" db="EMBL/GenBank/DDBJ databases">
        <title>Draft genome sequence of Sneathiella chinensis strain NBRC 103408.</title>
        <authorList>
            <person name="Sun Q."/>
            <person name="Mori K."/>
        </authorList>
    </citation>
    <scope>NUCLEOTIDE SEQUENCE</scope>
    <source>
        <strain evidence="1">NBRC 103408</strain>
    </source>
</reference>
<dbReference type="InterPro" id="IPR011330">
    <property type="entry name" value="Glyco_hydro/deAcase_b/a-brl"/>
</dbReference>
<protein>
    <submittedName>
        <fullName evidence="1">Polysaccharide deacetylase</fullName>
    </submittedName>
</protein>
<dbReference type="InterPro" id="IPR049591">
    <property type="entry name" value="CE4_u4-like"/>
</dbReference>
<dbReference type="Gene3D" id="3.20.20.370">
    <property type="entry name" value="Glycoside hydrolase/deacetylase"/>
    <property type="match status" value="1"/>
</dbReference>
<proteinExistence type="predicted"/>
<keyword evidence="2" id="KW-1185">Reference proteome</keyword>
<evidence type="ECO:0000313" key="1">
    <source>
        <dbReference type="EMBL" id="GLQ05235.1"/>
    </source>
</evidence>
<dbReference type="RefSeq" id="WP_169559251.1">
    <property type="nucleotide sequence ID" value="NZ_BSNF01000001.1"/>
</dbReference>
<gene>
    <name evidence="1" type="ORF">GCM10007924_04560</name>
</gene>
<dbReference type="SUPFAM" id="SSF88713">
    <property type="entry name" value="Glycoside hydrolase/deacetylase"/>
    <property type="match status" value="1"/>
</dbReference>